<feature type="domain" description="Cytochrome C Planctomycete-type" evidence="3">
    <location>
        <begin position="137"/>
        <end position="192"/>
    </location>
</feature>
<name>A0A518GG14_9BACT</name>
<evidence type="ECO:0000313" key="4">
    <source>
        <dbReference type="EMBL" id="QDV27488.1"/>
    </source>
</evidence>
<dbReference type="Pfam" id="PF07583">
    <property type="entry name" value="PSCyt2"/>
    <property type="match status" value="1"/>
</dbReference>
<dbReference type="Pfam" id="PF07635">
    <property type="entry name" value="PSCyt1"/>
    <property type="match status" value="1"/>
</dbReference>
<evidence type="ECO:0000259" key="2">
    <source>
        <dbReference type="Pfam" id="PF07587"/>
    </source>
</evidence>
<dbReference type="InterPro" id="IPR011429">
    <property type="entry name" value="Cyt_c_Planctomycete-type"/>
</dbReference>
<evidence type="ECO:0000259" key="3">
    <source>
        <dbReference type="Pfam" id="PF07635"/>
    </source>
</evidence>
<dbReference type="EMBL" id="CP036298">
    <property type="protein sequence ID" value="QDV27488.1"/>
    <property type="molecule type" value="Genomic_DNA"/>
</dbReference>
<feature type="domain" description="DUF1549" evidence="1">
    <location>
        <begin position="244"/>
        <end position="462"/>
    </location>
</feature>
<dbReference type="KEGG" id="ahel:Q31a_58770"/>
<dbReference type="AlphaFoldDB" id="A0A518GG14"/>
<proteinExistence type="predicted"/>
<keyword evidence="5" id="KW-1185">Reference proteome</keyword>
<protein>
    <submittedName>
        <fullName evidence="4">Planctomycete cytochrome C</fullName>
    </submittedName>
</protein>
<sequence length="1108" mass="124546">MVSFKWQVAQHASGTDAGNPQTLYLDKTLVTLQNPLPSPLRLSGAASGIGGPNWQVWYNGSRLTRPPPYPSSGLLMSPLKAIRWQLRCLVGLCLLLPLPRGRADEGVKSANSSMRRAAMPEQPEFSRDIQPILSRACTSCHGGVKQAGDLSFVYADAFSPSEGWIVEPGKPEESILIERLTSFDPDLRMPPPHQHPEPLTADEIDLIRRWIAQGAHWQDHWSRRALTLPAVPQSAGSSAWAKQPLDHFIWGRLERAGLQPTDPADSDQWLRRASLDLVGLPPTPEELRAFRQRLESHLVAEGQGSSADAIYEAEVERLLASPHFGERWAALWMDLARYADSKGFEKDPHRDMWPYRDWLIAAFNADLPYDQFTIKQLAGDLLPEATYEDLVATAFHRNTQTNTEGGTDDEEYRMAAVIDRLNTTWTVWQATTFGCVQCHDHPYEPYQNVEFYQGLSLFNNTEDIDLDSDFPTLPYLERTEDRQKWVRLERQIEQLRLQLDDLARAAAEKLPWSLLPLSQLESSSGELGWVGDEVRVVGGTVSVGSTYTLSTDAEGEISQPITALRLQILPDSDDPTAWPEQGSVLSFLKLEVSRGEQQREISLGRVVPDFRAGTFACEDVLKDNTAGFGGYPKLFGPRWMVVTLEEPLQLASGETLVFSLKQSASVTGGLSNHLRRFRIESTHEASLNNWFASERFETLHAQLADLEKQYNALGKGSLPILVPRALAATRPTREFIRGNWLERGELVQPGIPSVFQPESEELAIPVTDRLELARWFVSEDNPLAARVWVNRIWAELFGVGIVETLEDFGVSGQSPSHPELLDYLAHTQQHEQQWHLKALLKSLVLSATYRQDHRVDAELRQADPRNRLLARGPRTRLTAEMVRDQALVAAGRLTEKLNGPSVMPPQPDGVWQQVYSGAEWKAATDEDRYRRGLYTYWKRTSPYPGFIMFDTPSRDVCSPRRIATNTPLQALVTLNSQVYTELAKDLADRCWEESLAAQDLHGAAGAVRQSVASEDEDSQADISRTTARVERAIRNMFYRVTNRSARLNDLHDLLGLWEYLEAERANEPVVERPPSPDRRQELEAREAALNPLGIVALAILNSDWAMTK</sequence>
<dbReference type="InterPro" id="IPR022655">
    <property type="entry name" value="DUF1553"/>
</dbReference>
<evidence type="ECO:0000259" key="1">
    <source>
        <dbReference type="Pfam" id="PF07583"/>
    </source>
</evidence>
<evidence type="ECO:0000313" key="5">
    <source>
        <dbReference type="Proteomes" id="UP000318017"/>
    </source>
</evidence>
<feature type="domain" description="DUF1553" evidence="2">
    <location>
        <begin position="768"/>
        <end position="1053"/>
    </location>
</feature>
<dbReference type="InterPro" id="IPR011444">
    <property type="entry name" value="DUF1549"/>
</dbReference>
<dbReference type="PANTHER" id="PTHR35889">
    <property type="entry name" value="CYCLOINULO-OLIGOSACCHARIDE FRUCTANOTRANSFERASE-RELATED"/>
    <property type="match status" value="1"/>
</dbReference>
<reference evidence="4 5" key="1">
    <citation type="submission" date="2019-02" db="EMBL/GenBank/DDBJ databases">
        <title>Deep-cultivation of Planctomycetes and their phenomic and genomic characterization uncovers novel biology.</title>
        <authorList>
            <person name="Wiegand S."/>
            <person name="Jogler M."/>
            <person name="Boedeker C."/>
            <person name="Pinto D."/>
            <person name="Vollmers J."/>
            <person name="Rivas-Marin E."/>
            <person name="Kohn T."/>
            <person name="Peeters S.H."/>
            <person name="Heuer A."/>
            <person name="Rast P."/>
            <person name="Oberbeckmann S."/>
            <person name="Bunk B."/>
            <person name="Jeske O."/>
            <person name="Meyerdierks A."/>
            <person name="Storesund J.E."/>
            <person name="Kallscheuer N."/>
            <person name="Luecker S."/>
            <person name="Lage O.M."/>
            <person name="Pohl T."/>
            <person name="Merkel B.J."/>
            <person name="Hornburger P."/>
            <person name="Mueller R.-W."/>
            <person name="Bruemmer F."/>
            <person name="Labrenz M."/>
            <person name="Spormann A.M."/>
            <person name="Op den Camp H."/>
            <person name="Overmann J."/>
            <person name="Amann R."/>
            <person name="Jetten M.S.M."/>
            <person name="Mascher T."/>
            <person name="Medema M.H."/>
            <person name="Devos D.P."/>
            <person name="Kaster A.-K."/>
            <person name="Ovreas L."/>
            <person name="Rohde M."/>
            <person name="Galperin M.Y."/>
            <person name="Jogler C."/>
        </authorList>
    </citation>
    <scope>NUCLEOTIDE SEQUENCE [LARGE SCALE GENOMIC DNA]</scope>
    <source>
        <strain evidence="4 5">Q31a</strain>
    </source>
</reference>
<gene>
    <name evidence="4" type="ORF">Q31a_58770</name>
</gene>
<dbReference type="Pfam" id="PF07587">
    <property type="entry name" value="PSD1"/>
    <property type="match status" value="1"/>
</dbReference>
<dbReference type="PANTHER" id="PTHR35889:SF3">
    <property type="entry name" value="F-BOX DOMAIN-CONTAINING PROTEIN"/>
    <property type="match status" value="1"/>
</dbReference>
<dbReference type="Proteomes" id="UP000318017">
    <property type="component" value="Chromosome"/>
</dbReference>
<accession>A0A518GG14</accession>
<organism evidence="4 5">
    <name type="scientific">Aureliella helgolandensis</name>
    <dbReference type="NCBI Taxonomy" id="2527968"/>
    <lineage>
        <taxon>Bacteria</taxon>
        <taxon>Pseudomonadati</taxon>
        <taxon>Planctomycetota</taxon>
        <taxon>Planctomycetia</taxon>
        <taxon>Pirellulales</taxon>
        <taxon>Pirellulaceae</taxon>
        <taxon>Aureliella</taxon>
    </lineage>
</organism>